<dbReference type="EMBL" id="CDHN01000001">
    <property type="protein sequence ID" value="CEJ81151.1"/>
    <property type="molecule type" value="Genomic_DNA"/>
</dbReference>
<protein>
    <recommendedName>
        <fullName evidence="4">AA1-like domain-containing protein</fullName>
    </recommendedName>
</protein>
<sequence>MHRGYAIRCYQRGDASSPPALPGIKLAQDHLLPTTFLIIYQHHLLHLLLLLQSLTKTQTTLHHYIIKMLPIVAAALFGAAIAAPTGPGCAAPPPPPPSSCEKDALKMESWDFLNANYNYKIDQMTPSHGFAEAIVTFDLVNPITKKTVSCKGDGVPTATFDAPFTRPDDRFTCTAEDGTVDKDTTFKFQAPYWGKYKTGEQFSITVEQNFRCPGADPSEYFKATGALTLPSEFTSTCVSKDMPNENYNGDSKTSYDIKTEVCGPYSGKIKTTSVFGIA</sequence>
<accession>A0A0A1SSS6</accession>
<dbReference type="Proteomes" id="UP000039046">
    <property type="component" value="Unassembled WGS sequence"/>
</dbReference>
<dbReference type="AlphaFoldDB" id="A0A0A1SSS6"/>
<evidence type="ECO:0000313" key="2">
    <source>
        <dbReference type="EMBL" id="CEJ81151.1"/>
    </source>
</evidence>
<organism evidence="2 3">
    <name type="scientific">[Torrubiella] hemipterigena</name>
    <dbReference type="NCBI Taxonomy" id="1531966"/>
    <lineage>
        <taxon>Eukaryota</taxon>
        <taxon>Fungi</taxon>
        <taxon>Dikarya</taxon>
        <taxon>Ascomycota</taxon>
        <taxon>Pezizomycotina</taxon>
        <taxon>Sordariomycetes</taxon>
        <taxon>Hypocreomycetidae</taxon>
        <taxon>Hypocreales</taxon>
        <taxon>Clavicipitaceae</taxon>
        <taxon>Clavicipitaceae incertae sedis</taxon>
        <taxon>'Torrubiella' clade</taxon>
    </lineage>
</organism>
<proteinExistence type="predicted"/>
<keyword evidence="1" id="KW-1133">Transmembrane helix</keyword>
<evidence type="ECO:0000256" key="1">
    <source>
        <dbReference type="SAM" id="Phobius"/>
    </source>
</evidence>
<name>A0A0A1SSS6_9HYPO</name>
<feature type="transmembrane region" description="Helical" evidence="1">
    <location>
        <begin position="64"/>
        <end position="83"/>
    </location>
</feature>
<gene>
    <name evidence="2" type="ORF">VHEMI01296</name>
</gene>
<keyword evidence="3" id="KW-1185">Reference proteome</keyword>
<keyword evidence="1" id="KW-0472">Membrane</keyword>
<evidence type="ECO:0008006" key="4">
    <source>
        <dbReference type="Google" id="ProtNLM"/>
    </source>
</evidence>
<dbReference type="HOGENOM" id="CLU_1001782_0_0_1"/>
<reference evidence="2 3" key="1">
    <citation type="journal article" date="2015" name="Genome Announc.">
        <title>Draft Genome Sequence and Gene Annotation of the Entomopathogenic Fungus Verticillium hemipterigenum.</title>
        <authorList>
            <person name="Horn F."/>
            <person name="Habel A."/>
            <person name="Scharf D.H."/>
            <person name="Dworschak J."/>
            <person name="Brakhage A.A."/>
            <person name="Guthke R."/>
            <person name="Hertweck C."/>
            <person name="Linde J."/>
        </authorList>
    </citation>
    <scope>NUCLEOTIDE SEQUENCE [LARGE SCALE GENOMIC DNA]</scope>
</reference>
<evidence type="ECO:0000313" key="3">
    <source>
        <dbReference type="Proteomes" id="UP000039046"/>
    </source>
</evidence>
<keyword evidence="1" id="KW-0812">Transmembrane</keyword>